<keyword evidence="2" id="KW-0378">Hydrolase</keyword>
<dbReference type="InterPro" id="IPR026444">
    <property type="entry name" value="Secre_tail"/>
</dbReference>
<dbReference type="NCBIfam" id="TIGR04183">
    <property type="entry name" value="Por_Secre_tail"/>
    <property type="match status" value="1"/>
</dbReference>
<feature type="signal peptide" evidence="1">
    <location>
        <begin position="1"/>
        <end position="20"/>
    </location>
</feature>
<protein>
    <submittedName>
        <fullName evidence="2">Lysyl endopeptidase</fullName>
        <ecNumber evidence="2">3.4.21.50</ecNumber>
    </submittedName>
</protein>
<dbReference type="GO" id="GO:0016787">
    <property type="term" value="F:hydrolase activity"/>
    <property type="evidence" value="ECO:0007669"/>
    <property type="project" value="UniProtKB-KW"/>
</dbReference>
<evidence type="ECO:0000313" key="3">
    <source>
        <dbReference type="Proteomes" id="UP000008461"/>
    </source>
</evidence>
<reference evidence="2 3" key="1">
    <citation type="journal article" date="2011" name="Stand. Genomic Sci.">
        <title>Complete genome sequence of Haliscomenobacter hydrossis type strain (O).</title>
        <authorList>
            <consortium name="US DOE Joint Genome Institute (JGI-PGF)"/>
            <person name="Daligault H."/>
            <person name="Lapidus A."/>
            <person name="Zeytun A."/>
            <person name="Nolan M."/>
            <person name="Lucas S."/>
            <person name="Del Rio T.G."/>
            <person name="Tice H."/>
            <person name="Cheng J.F."/>
            <person name="Tapia R."/>
            <person name="Han C."/>
            <person name="Goodwin L."/>
            <person name="Pitluck S."/>
            <person name="Liolios K."/>
            <person name="Pagani I."/>
            <person name="Ivanova N."/>
            <person name="Huntemann M."/>
            <person name="Mavromatis K."/>
            <person name="Mikhailova N."/>
            <person name="Pati A."/>
            <person name="Chen A."/>
            <person name="Palaniappan K."/>
            <person name="Land M."/>
            <person name="Hauser L."/>
            <person name="Brambilla E.M."/>
            <person name="Rohde M."/>
            <person name="Verbarg S."/>
            <person name="Goker M."/>
            <person name="Bristow J."/>
            <person name="Eisen J.A."/>
            <person name="Markowitz V."/>
            <person name="Hugenholtz P."/>
            <person name="Kyrpides N.C."/>
            <person name="Klenk H.P."/>
            <person name="Woyke T."/>
        </authorList>
    </citation>
    <scope>NUCLEOTIDE SEQUENCE [LARGE SCALE GENOMIC DNA]</scope>
    <source>
        <strain evidence="3">ATCC 27775 / DSM 1100 / LMG 10767 / O</strain>
    </source>
</reference>
<feature type="chain" id="PRO_5003310754" evidence="1">
    <location>
        <begin position="21"/>
        <end position="927"/>
    </location>
</feature>
<dbReference type="PANTHER" id="PTHR36234:SF5">
    <property type="entry name" value="LYSYL ENDOPEPTIDASE"/>
    <property type="match status" value="1"/>
</dbReference>
<evidence type="ECO:0000256" key="1">
    <source>
        <dbReference type="SAM" id="SignalP"/>
    </source>
</evidence>
<dbReference type="Gene3D" id="2.40.10.10">
    <property type="entry name" value="Trypsin-like serine proteases"/>
    <property type="match status" value="2"/>
</dbReference>
<dbReference type="PANTHER" id="PTHR36234">
    <property type="entry name" value="LYSYL ENDOPEPTIDASE"/>
    <property type="match status" value="1"/>
</dbReference>
<sequence length="927" mass="102822">MKQTLLLALVLFICGMQARAQQAPTKDQWEHPLFGRMPRVSMPLQNNAALQAEEYSLREMGRAPQFAKAIEVNYTPDNSGRWEEIASGQSRWRLGVRSQGAYSLNFGFTGFYLPAGAEFFLINSRTAEKMGPFRSADNEDHAEFWSPIIESEEVILEVILPTRQKTDLCLRLGFVNHDFVNLTKVRSSECHIDIICGQNNGYPQVENFRNVAQSVGLISIRGTSICTGFLVNNGKEDCHPYFVTARHCQSRASDAPSLVVYWNFQNSICRQPGSTANASPGDGKFDTFNTGMIQRSSNSNSDFTLLELDDPVVLDANAYFAGWNTNNQTPTGGVATVHQAGTEEKRFSYSTRSTYLGNWGAATQVSNGNHLIVPRWDIGSTEDGSSGAPLFNQQGQVIGQLHGGTALCGNTGYDSFGTWNASWNAGASLNTRLRDWLDPNRNALEQIGGRWHYECLNSIQLDQENRSICGLGSATWNIQLNNPNAQSIQFSILNLPAGLKAQFSKNPITGSSNSLELRNESSTLSGFHTLKLQAIVGSDTLSRFILVEIVQAPQPVQALEPQNGDNLVPLPVQLRWHKGKFAQQYTILLARDAAFRDIIGRYRSLDTTYLINKLDLKGTYYWKVWGINTCDTSLVPNTFQEFTIAPSIQATVLPEFQALCQADSMVLLLKAADAYQGSAMLSYRVTPRTALSLSFSEDPAKINAGVLFQAKARNLRPLLPGNYELTFYTRQNNLRDSTKVSFSITAAPRIPVLSTPAVSTVLLDKRPILSWSSSGAVERYELEVATDSAFLFPVWTANLELTEYQRAQDLAAGRYFWRVRAVNSCGITESKIQSFTVFQSNLSKINDLDVGIEPIPSTGRVTLHLSADIDGASIELYNMSGQLLSTIVPGQVFRDWTMDLSRYPAGMYVLRLKHRQSSVGLRVILQR</sequence>
<accession>F4L768</accession>
<dbReference type="InterPro" id="IPR013783">
    <property type="entry name" value="Ig-like_fold"/>
</dbReference>
<dbReference type="HOGENOM" id="CLU_315170_0_0_10"/>
<dbReference type="STRING" id="760192.Halhy_4300"/>
<reference key="2">
    <citation type="submission" date="2011-04" db="EMBL/GenBank/DDBJ databases">
        <title>Complete sequence of chromosome of Haliscomenobacter hydrossis DSM 1100.</title>
        <authorList>
            <consortium name="US DOE Joint Genome Institute (JGI-PGF)"/>
            <person name="Lucas S."/>
            <person name="Han J."/>
            <person name="Lapidus A."/>
            <person name="Bruce D."/>
            <person name="Goodwin L."/>
            <person name="Pitluck S."/>
            <person name="Peters L."/>
            <person name="Kyrpides N."/>
            <person name="Mavromatis K."/>
            <person name="Ivanova N."/>
            <person name="Ovchinnikova G."/>
            <person name="Pagani I."/>
            <person name="Daligault H."/>
            <person name="Detter J.C."/>
            <person name="Han C."/>
            <person name="Land M."/>
            <person name="Hauser L."/>
            <person name="Markowitz V."/>
            <person name="Cheng J.-F."/>
            <person name="Hugenholtz P."/>
            <person name="Woyke T."/>
            <person name="Wu D."/>
            <person name="Verbarg S."/>
            <person name="Frueling A."/>
            <person name="Brambilla E."/>
            <person name="Klenk H.-P."/>
            <person name="Eisen J.A."/>
        </authorList>
    </citation>
    <scope>NUCLEOTIDE SEQUENCE</scope>
    <source>
        <strain>DSM 1100</strain>
    </source>
</reference>
<keyword evidence="1" id="KW-0732">Signal</keyword>
<dbReference type="SUPFAM" id="SSF50494">
    <property type="entry name" value="Trypsin-like serine proteases"/>
    <property type="match status" value="1"/>
</dbReference>
<dbReference type="eggNOG" id="COG3591">
    <property type="taxonomic scope" value="Bacteria"/>
</dbReference>
<dbReference type="InterPro" id="IPR043504">
    <property type="entry name" value="Peptidase_S1_PA_chymotrypsin"/>
</dbReference>
<dbReference type="AlphaFoldDB" id="F4L768"/>
<gene>
    <name evidence="2" type="ordered locus">Halhy_4300</name>
</gene>
<dbReference type="Proteomes" id="UP000008461">
    <property type="component" value="Chromosome"/>
</dbReference>
<dbReference type="OrthoDB" id="9342482at2"/>
<proteinExistence type="predicted"/>
<evidence type="ECO:0000313" key="2">
    <source>
        <dbReference type="EMBL" id="AEE52144.1"/>
    </source>
</evidence>
<keyword evidence="3" id="KW-1185">Reference proteome</keyword>
<name>F4L768_HALH1</name>
<dbReference type="EMBL" id="CP002691">
    <property type="protein sequence ID" value="AEE52144.1"/>
    <property type="molecule type" value="Genomic_DNA"/>
</dbReference>
<dbReference type="RefSeq" id="WP_013766682.1">
    <property type="nucleotide sequence ID" value="NC_015510.1"/>
</dbReference>
<dbReference type="Pfam" id="PF13365">
    <property type="entry name" value="Trypsin_2"/>
    <property type="match status" value="1"/>
</dbReference>
<dbReference type="Gene3D" id="2.60.40.10">
    <property type="entry name" value="Immunoglobulins"/>
    <property type="match status" value="2"/>
</dbReference>
<dbReference type="InterPro" id="IPR009003">
    <property type="entry name" value="Peptidase_S1_PA"/>
</dbReference>
<dbReference type="KEGG" id="hhy:Halhy_4300"/>
<organism evidence="2 3">
    <name type="scientific">Haliscomenobacter hydrossis (strain ATCC 27775 / DSM 1100 / LMG 10767 / O)</name>
    <dbReference type="NCBI Taxonomy" id="760192"/>
    <lineage>
        <taxon>Bacteria</taxon>
        <taxon>Pseudomonadati</taxon>
        <taxon>Bacteroidota</taxon>
        <taxon>Saprospiria</taxon>
        <taxon>Saprospirales</taxon>
        <taxon>Haliscomenobacteraceae</taxon>
        <taxon>Haliscomenobacter</taxon>
    </lineage>
</organism>
<dbReference type="EC" id="3.4.21.50" evidence="2"/>